<dbReference type="AlphaFoldDB" id="A0AAV9Z6K3"/>
<dbReference type="Pfam" id="PF14529">
    <property type="entry name" value="Exo_endo_phos_2"/>
    <property type="match status" value="1"/>
</dbReference>
<keyword evidence="3" id="KW-0255">Endonuclease</keyword>
<gene>
    <name evidence="3" type="ORF">R3P38DRAFT_2584765</name>
</gene>
<feature type="domain" description="Endonuclease/exonuclease/phosphatase" evidence="2">
    <location>
        <begin position="112"/>
        <end position="237"/>
    </location>
</feature>
<evidence type="ECO:0000256" key="1">
    <source>
        <dbReference type="SAM" id="MobiDB-lite"/>
    </source>
</evidence>
<organism evidence="3 4">
    <name type="scientific">Favolaschia claudopus</name>
    <dbReference type="NCBI Taxonomy" id="2862362"/>
    <lineage>
        <taxon>Eukaryota</taxon>
        <taxon>Fungi</taxon>
        <taxon>Dikarya</taxon>
        <taxon>Basidiomycota</taxon>
        <taxon>Agaricomycotina</taxon>
        <taxon>Agaricomycetes</taxon>
        <taxon>Agaricomycetidae</taxon>
        <taxon>Agaricales</taxon>
        <taxon>Marasmiineae</taxon>
        <taxon>Mycenaceae</taxon>
        <taxon>Favolaschia</taxon>
    </lineage>
</organism>
<protein>
    <submittedName>
        <fullName evidence="3">Endonuclease/exonuclease/phosphatase</fullName>
    </submittedName>
</protein>
<dbReference type="SUPFAM" id="SSF56219">
    <property type="entry name" value="DNase I-like"/>
    <property type="match status" value="1"/>
</dbReference>
<keyword evidence="4" id="KW-1185">Reference proteome</keyword>
<dbReference type="Gene3D" id="3.60.10.10">
    <property type="entry name" value="Endonuclease/exonuclease/phosphatase"/>
    <property type="match status" value="1"/>
</dbReference>
<dbReference type="EMBL" id="JAWWNJ010000191">
    <property type="protein sequence ID" value="KAK6972221.1"/>
    <property type="molecule type" value="Genomic_DNA"/>
</dbReference>
<evidence type="ECO:0000313" key="4">
    <source>
        <dbReference type="Proteomes" id="UP001362999"/>
    </source>
</evidence>
<feature type="region of interest" description="Disordered" evidence="1">
    <location>
        <begin position="327"/>
        <end position="347"/>
    </location>
</feature>
<sequence>MPNPSSPRVHMKSLNCRKSEYIMHNFLNDPSTQNFDFLLLQELPYSIATRSFWKPDKWIPIFPSPSPQASRNSPIRSLILVSHRINSNSYSPFTIPSLDVVGLKLQTRQHTIFLFSVYNDCEHNYTIQLLDTILSTLLPPSLYILLGDFNRHDVVWAGPLHPERTNRDSNWLLAAPLIHLMGTYHVQQVLPQGTPTHYSESAKTWSTIDLAFLSDDLSSNVTRCAASDMYGSDHKSIELVLDLDLTRNEFVPRPLYRSTDWEAYAKDLAVRLGGAARMLNSRESIDVAVSELTNHIQDALKKHTPMSKPSPYAKRWWSPELSDLRKEHKRASRKASARGASVAEREDARAKQRSYFSAIRRQKRRHWREWLEQADMHSVWMANKVVSAPTNVMASRTPPLKTPTGGVAETAEEKCEVLLETFFPTPP</sequence>
<feature type="compositionally biased region" description="Basic residues" evidence="1">
    <location>
        <begin position="327"/>
        <end position="336"/>
    </location>
</feature>
<dbReference type="Proteomes" id="UP001362999">
    <property type="component" value="Unassembled WGS sequence"/>
</dbReference>
<dbReference type="InterPro" id="IPR005135">
    <property type="entry name" value="Endo/exonuclease/phosphatase"/>
</dbReference>
<evidence type="ECO:0000259" key="2">
    <source>
        <dbReference type="Pfam" id="PF14529"/>
    </source>
</evidence>
<reference evidence="3 4" key="1">
    <citation type="journal article" date="2024" name="J Genomics">
        <title>Draft genome sequencing and assembly of Favolaschia claudopus CIRM-BRFM 2984 isolated from oak limbs.</title>
        <authorList>
            <person name="Navarro D."/>
            <person name="Drula E."/>
            <person name="Chaduli D."/>
            <person name="Cazenave R."/>
            <person name="Ahrendt S."/>
            <person name="Wang J."/>
            <person name="Lipzen A."/>
            <person name="Daum C."/>
            <person name="Barry K."/>
            <person name="Grigoriev I.V."/>
            <person name="Favel A."/>
            <person name="Rosso M.N."/>
            <person name="Martin F."/>
        </authorList>
    </citation>
    <scope>NUCLEOTIDE SEQUENCE [LARGE SCALE GENOMIC DNA]</scope>
    <source>
        <strain evidence="3 4">CIRM-BRFM 2984</strain>
    </source>
</reference>
<name>A0AAV9Z6K3_9AGAR</name>
<proteinExistence type="predicted"/>
<evidence type="ECO:0000313" key="3">
    <source>
        <dbReference type="EMBL" id="KAK6972221.1"/>
    </source>
</evidence>
<keyword evidence="3" id="KW-0540">Nuclease</keyword>
<dbReference type="InterPro" id="IPR036691">
    <property type="entry name" value="Endo/exonu/phosph_ase_sf"/>
</dbReference>
<keyword evidence="3" id="KW-0378">Hydrolase</keyword>
<comment type="caution">
    <text evidence="3">The sequence shown here is derived from an EMBL/GenBank/DDBJ whole genome shotgun (WGS) entry which is preliminary data.</text>
</comment>
<feature type="non-terminal residue" evidence="3">
    <location>
        <position position="427"/>
    </location>
</feature>
<dbReference type="GO" id="GO:0004519">
    <property type="term" value="F:endonuclease activity"/>
    <property type="evidence" value="ECO:0007669"/>
    <property type="project" value="UniProtKB-KW"/>
</dbReference>
<accession>A0AAV9Z6K3</accession>